<gene>
    <name evidence="3" type="ORF">QBC42DRAFT_333392</name>
</gene>
<sequence length="352" mass="38331">MIPPVEDSVLQNNPQFAALYTTLTTEILNPDGSTRKDPAAKKRAAVRKQLDKHRLQQAKETIIIDALSTLTVKPGDLKPSAPTISRRATRSQQPTTHQPTQQQLLPSIPLPLLDLIHLLPGFLSPAPHSSISPSSLALLLSSPPFSQLPTLLPTLSPLLSGALHSHALSLTRLALPATNPSFLHRSVASLPTHVSTLLDGILSRKASLTKSRLAVASRTSVLLSDQVALLARLVKSLEGKHGPVARSLEYRAAEAGLEAEKQSLEVGAALQGVRREVYSPEVVRALTNYAGHLKDARGRLTEKIKGLELELESYEAGGEEKERKMREMARVWREMSGRIEDVRGDLERLGRA</sequence>
<feature type="region of interest" description="Disordered" evidence="2">
    <location>
        <begin position="75"/>
        <end position="104"/>
    </location>
</feature>
<proteinExistence type="predicted"/>
<organism evidence="3 4">
    <name type="scientific">Cladorrhinum samala</name>
    <dbReference type="NCBI Taxonomy" id="585594"/>
    <lineage>
        <taxon>Eukaryota</taxon>
        <taxon>Fungi</taxon>
        <taxon>Dikarya</taxon>
        <taxon>Ascomycota</taxon>
        <taxon>Pezizomycotina</taxon>
        <taxon>Sordariomycetes</taxon>
        <taxon>Sordariomycetidae</taxon>
        <taxon>Sordariales</taxon>
        <taxon>Podosporaceae</taxon>
        <taxon>Cladorrhinum</taxon>
    </lineage>
</organism>
<reference evidence="3" key="1">
    <citation type="journal article" date="2023" name="Mol. Phylogenet. Evol.">
        <title>Genome-scale phylogeny and comparative genomics of the fungal order Sordariales.</title>
        <authorList>
            <person name="Hensen N."/>
            <person name="Bonometti L."/>
            <person name="Westerberg I."/>
            <person name="Brannstrom I.O."/>
            <person name="Guillou S."/>
            <person name="Cros-Aarteil S."/>
            <person name="Calhoun S."/>
            <person name="Haridas S."/>
            <person name="Kuo A."/>
            <person name="Mondo S."/>
            <person name="Pangilinan J."/>
            <person name="Riley R."/>
            <person name="LaButti K."/>
            <person name="Andreopoulos B."/>
            <person name="Lipzen A."/>
            <person name="Chen C."/>
            <person name="Yan M."/>
            <person name="Daum C."/>
            <person name="Ng V."/>
            <person name="Clum A."/>
            <person name="Steindorff A."/>
            <person name="Ohm R.A."/>
            <person name="Martin F."/>
            <person name="Silar P."/>
            <person name="Natvig D.O."/>
            <person name="Lalanne C."/>
            <person name="Gautier V."/>
            <person name="Ament-Velasquez S.L."/>
            <person name="Kruys A."/>
            <person name="Hutchinson M.I."/>
            <person name="Powell A.J."/>
            <person name="Barry K."/>
            <person name="Miller A.N."/>
            <person name="Grigoriev I.V."/>
            <person name="Debuchy R."/>
            <person name="Gladieux P."/>
            <person name="Hiltunen Thoren M."/>
            <person name="Johannesson H."/>
        </authorList>
    </citation>
    <scope>NUCLEOTIDE SEQUENCE</scope>
    <source>
        <strain evidence="3">PSN324</strain>
    </source>
</reference>
<keyword evidence="1" id="KW-0175">Coiled coil</keyword>
<dbReference type="Proteomes" id="UP001321749">
    <property type="component" value="Unassembled WGS sequence"/>
</dbReference>
<evidence type="ECO:0000313" key="3">
    <source>
        <dbReference type="EMBL" id="KAK4460114.1"/>
    </source>
</evidence>
<evidence type="ECO:0000256" key="2">
    <source>
        <dbReference type="SAM" id="MobiDB-lite"/>
    </source>
</evidence>
<dbReference type="AlphaFoldDB" id="A0AAV9HHG5"/>
<feature type="compositionally biased region" description="Low complexity" evidence="2">
    <location>
        <begin position="92"/>
        <end position="104"/>
    </location>
</feature>
<feature type="coiled-coil region" evidence="1">
    <location>
        <begin position="297"/>
        <end position="324"/>
    </location>
</feature>
<keyword evidence="4" id="KW-1185">Reference proteome</keyword>
<reference evidence="3" key="2">
    <citation type="submission" date="2023-06" db="EMBL/GenBank/DDBJ databases">
        <authorList>
            <consortium name="Lawrence Berkeley National Laboratory"/>
            <person name="Mondo S.J."/>
            <person name="Hensen N."/>
            <person name="Bonometti L."/>
            <person name="Westerberg I."/>
            <person name="Brannstrom I.O."/>
            <person name="Guillou S."/>
            <person name="Cros-Aarteil S."/>
            <person name="Calhoun S."/>
            <person name="Haridas S."/>
            <person name="Kuo A."/>
            <person name="Pangilinan J."/>
            <person name="Riley R."/>
            <person name="Labutti K."/>
            <person name="Andreopoulos B."/>
            <person name="Lipzen A."/>
            <person name="Chen C."/>
            <person name="Yanf M."/>
            <person name="Daum C."/>
            <person name="Ng V."/>
            <person name="Clum A."/>
            <person name="Steindorff A."/>
            <person name="Ohm R."/>
            <person name="Martin F."/>
            <person name="Silar P."/>
            <person name="Natvig D."/>
            <person name="Lalanne C."/>
            <person name="Gautier V."/>
            <person name="Ament-Velasquez S.L."/>
            <person name="Kruys A."/>
            <person name="Hutchinson M.I."/>
            <person name="Powell A.J."/>
            <person name="Barry K."/>
            <person name="Miller A.N."/>
            <person name="Grigoriev I.V."/>
            <person name="Debuchy R."/>
            <person name="Gladieux P."/>
            <person name="Thoren M.H."/>
            <person name="Johannesson H."/>
        </authorList>
    </citation>
    <scope>NUCLEOTIDE SEQUENCE</scope>
    <source>
        <strain evidence="3">PSN324</strain>
    </source>
</reference>
<name>A0AAV9HHG5_9PEZI</name>
<evidence type="ECO:0000256" key="1">
    <source>
        <dbReference type="SAM" id="Coils"/>
    </source>
</evidence>
<accession>A0AAV9HHG5</accession>
<comment type="caution">
    <text evidence="3">The sequence shown here is derived from an EMBL/GenBank/DDBJ whole genome shotgun (WGS) entry which is preliminary data.</text>
</comment>
<dbReference type="EMBL" id="MU865019">
    <property type="protein sequence ID" value="KAK4460114.1"/>
    <property type="molecule type" value="Genomic_DNA"/>
</dbReference>
<evidence type="ECO:0000313" key="4">
    <source>
        <dbReference type="Proteomes" id="UP001321749"/>
    </source>
</evidence>
<protein>
    <submittedName>
        <fullName evidence="3">Uncharacterized protein</fullName>
    </submittedName>
</protein>